<dbReference type="WBParaSite" id="PgR015_g006_t01">
    <property type="protein sequence ID" value="PgR015_g006_t01"/>
    <property type="gene ID" value="PgR015_g006"/>
</dbReference>
<dbReference type="GO" id="GO:0005737">
    <property type="term" value="C:cytoplasm"/>
    <property type="evidence" value="ECO:0007669"/>
    <property type="project" value="TreeGrafter"/>
</dbReference>
<feature type="chain" id="PRO_5038023031" evidence="1">
    <location>
        <begin position="19"/>
        <end position="234"/>
    </location>
</feature>
<name>A0A915ASK9_PARUN</name>
<evidence type="ECO:0000256" key="1">
    <source>
        <dbReference type="SAM" id="SignalP"/>
    </source>
</evidence>
<evidence type="ECO:0000313" key="3">
    <source>
        <dbReference type="WBParaSite" id="PgR015_g006_t01"/>
    </source>
</evidence>
<dbReference type="Pfam" id="PF11303">
    <property type="entry name" value="DUF3105"/>
    <property type="match status" value="1"/>
</dbReference>
<keyword evidence="1" id="KW-0732">Signal</keyword>
<dbReference type="AlphaFoldDB" id="A0A915ASK9"/>
<sequence length="234" mass="27303">MWKRSLWLAVHLLQASYAYFGPLMGVRSICDDAKTNLRVDWDERDFSQFTCFEDHAWMKSDDFGPMHLTIPGLDPTKDVVWHKCMNETIFYNDWPPVRGDHRPNWAVYGEYLFLPPQRWLHNLEHGAIVMLYHPCADADEVDKLRRIVRACLYRHIITPYKHLQPQRPIALIAWGSKLLMNKVDELLAINFIKQHTKIAPENLSKQGIYNHYLIKEANVVSGSDIEDSNLCPGM</sequence>
<evidence type="ECO:0000313" key="2">
    <source>
        <dbReference type="Proteomes" id="UP000887569"/>
    </source>
</evidence>
<dbReference type="Proteomes" id="UP000887569">
    <property type="component" value="Unplaced"/>
</dbReference>
<protein>
    <submittedName>
        <fullName evidence="3">DUF3105 domain-containing protein</fullName>
    </submittedName>
</protein>
<reference evidence="3" key="1">
    <citation type="submission" date="2022-11" db="UniProtKB">
        <authorList>
            <consortium name="WormBaseParasite"/>
        </authorList>
    </citation>
    <scope>IDENTIFICATION</scope>
</reference>
<feature type="signal peptide" evidence="1">
    <location>
        <begin position="1"/>
        <end position="18"/>
    </location>
</feature>
<accession>A0A915ASK9</accession>
<organism evidence="2 3">
    <name type="scientific">Parascaris univalens</name>
    <name type="common">Nematode worm</name>
    <dbReference type="NCBI Taxonomy" id="6257"/>
    <lineage>
        <taxon>Eukaryota</taxon>
        <taxon>Metazoa</taxon>
        <taxon>Ecdysozoa</taxon>
        <taxon>Nematoda</taxon>
        <taxon>Chromadorea</taxon>
        <taxon>Rhabditida</taxon>
        <taxon>Spirurina</taxon>
        <taxon>Ascaridomorpha</taxon>
        <taxon>Ascaridoidea</taxon>
        <taxon>Ascarididae</taxon>
        <taxon>Parascaris</taxon>
    </lineage>
</organism>
<keyword evidence="2" id="KW-1185">Reference proteome</keyword>
<dbReference type="InterPro" id="IPR021454">
    <property type="entry name" value="DUF3105"/>
</dbReference>
<proteinExistence type="predicted"/>
<dbReference type="PANTHER" id="PTHR34179">
    <property type="entry name" value="TUMOR PROTEIN P53-INDUCIBLE PROTEIN 13"/>
    <property type="match status" value="1"/>
</dbReference>
<dbReference type="PANTHER" id="PTHR34179:SF1">
    <property type="entry name" value="TUMOR PROTEIN P53-INDUCIBLE PROTEIN 13"/>
    <property type="match status" value="1"/>
</dbReference>